<dbReference type="Proteomes" id="UP000265520">
    <property type="component" value="Unassembled WGS sequence"/>
</dbReference>
<feature type="region of interest" description="Disordered" evidence="6">
    <location>
        <begin position="1"/>
        <end position="24"/>
    </location>
</feature>
<dbReference type="SUPFAM" id="SSF56112">
    <property type="entry name" value="Protein kinase-like (PK-like)"/>
    <property type="match status" value="1"/>
</dbReference>
<keyword evidence="8" id="KW-1185">Reference proteome</keyword>
<keyword evidence="3" id="KW-0547">Nucleotide-binding</keyword>
<evidence type="ECO:0000256" key="2">
    <source>
        <dbReference type="ARBA" id="ARBA00022679"/>
    </source>
</evidence>
<keyword evidence="5" id="KW-0067">ATP-binding</keyword>
<evidence type="ECO:0000256" key="6">
    <source>
        <dbReference type="SAM" id="MobiDB-lite"/>
    </source>
</evidence>
<organism evidence="7 8">
    <name type="scientific">Trifolium medium</name>
    <dbReference type="NCBI Taxonomy" id="97028"/>
    <lineage>
        <taxon>Eukaryota</taxon>
        <taxon>Viridiplantae</taxon>
        <taxon>Streptophyta</taxon>
        <taxon>Embryophyta</taxon>
        <taxon>Tracheophyta</taxon>
        <taxon>Spermatophyta</taxon>
        <taxon>Magnoliopsida</taxon>
        <taxon>eudicotyledons</taxon>
        <taxon>Gunneridae</taxon>
        <taxon>Pentapetalae</taxon>
        <taxon>rosids</taxon>
        <taxon>fabids</taxon>
        <taxon>Fabales</taxon>
        <taxon>Fabaceae</taxon>
        <taxon>Papilionoideae</taxon>
        <taxon>50 kb inversion clade</taxon>
        <taxon>NPAAA clade</taxon>
        <taxon>Hologalegina</taxon>
        <taxon>IRL clade</taxon>
        <taxon>Trifolieae</taxon>
        <taxon>Trifolium</taxon>
    </lineage>
</organism>
<keyword evidence="1 7" id="KW-0723">Serine/threonine-protein kinase</keyword>
<keyword evidence="2" id="KW-0808">Transferase</keyword>
<dbReference type="AlphaFoldDB" id="A0A392S4X8"/>
<evidence type="ECO:0000256" key="5">
    <source>
        <dbReference type="ARBA" id="ARBA00022840"/>
    </source>
</evidence>
<dbReference type="InterPro" id="IPR011009">
    <property type="entry name" value="Kinase-like_dom_sf"/>
</dbReference>
<dbReference type="PANTHER" id="PTHR27002:SF981">
    <property type="entry name" value="NON-SPECIFIC SERINE_THREONINE PROTEIN KINASE"/>
    <property type="match status" value="1"/>
</dbReference>
<evidence type="ECO:0000256" key="1">
    <source>
        <dbReference type="ARBA" id="ARBA00022527"/>
    </source>
</evidence>
<evidence type="ECO:0000256" key="4">
    <source>
        <dbReference type="ARBA" id="ARBA00022777"/>
    </source>
</evidence>
<dbReference type="GO" id="GO:0004674">
    <property type="term" value="F:protein serine/threonine kinase activity"/>
    <property type="evidence" value="ECO:0007669"/>
    <property type="project" value="UniProtKB-KW"/>
</dbReference>
<proteinExistence type="predicted"/>
<accession>A0A392S4X8</accession>
<evidence type="ECO:0000313" key="8">
    <source>
        <dbReference type="Proteomes" id="UP000265520"/>
    </source>
</evidence>
<dbReference type="PANTHER" id="PTHR27002">
    <property type="entry name" value="RECEPTOR-LIKE SERINE/THREONINE-PROTEIN KINASE SD1-8"/>
    <property type="match status" value="1"/>
</dbReference>
<dbReference type="Gene3D" id="3.30.200.20">
    <property type="entry name" value="Phosphorylase Kinase, domain 1"/>
    <property type="match status" value="1"/>
</dbReference>
<dbReference type="EMBL" id="LXQA010323141">
    <property type="protein sequence ID" value="MCI43878.1"/>
    <property type="molecule type" value="Genomic_DNA"/>
</dbReference>
<dbReference type="GO" id="GO:0005886">
    <property type="term" value="C:plasma membrane"/>
    <property type="evidence" value="ECO:0007669"/>
    <property type="project" value="TreeGrafter"/>
</dbReference>
<comment type="caution">
    <text evidence="7">The sequence shown here is derived from an EMBL/GenBank/DDBJ whole genome shotgun (WGS) entry which is preliminary data.</text>
</comment>
<dbReference type="GO" id="GO:0005524">
    <property type="term" value="F:ATP binding"/>
    <property type="evidence" value="ECO:0007669"/>
    <property type="project" value="UniProtKB-KW"/>
</dbReference>
<evidence type="ECO:0000313" key="7">
    <source>
        <dbReference type="EMBL" id="MCI43878.1"/>
    </source>
</evidence>
<sequence>MMQQLKQDSSGEENGAQSNAHPNLPFFSFKTITTATRHFSHQNKLGQGGFGSVYK</sequence>
<reference evidence="7 8" key="1">
    <citation type="journal article" date="2018" name="Front. Plant Sci.">
        <title>Red Clover (Trifolium pratense) and Zigzag Clover (T. medium) - A Picture of Genomic Similarities and Differences.</title>
        <authorList>
            <person name="Dluhosova J."/>
            <person name="Istvanek J."/>
            <person name="Nedelnik J."/>
            <person name="Repkova J."/>
        </authorList>
    </citation>
    <scope>NUCLEOTIDE SEQUENCE [LARGE SCALE GENOMIC DNA]</scope>
    <source>
        <strain evidence="8">cv. 10/8</strain>
        <tissue evidence="7">Leaf</tissue>
    </source>
</reference>
<evidence type="ECO:0000256" key="3">
    <source>
        <dbReference type="ARBA" id="ARBA00022741"/>
    </source>
</evidence>
<protein>
    <submittedName>
        <fullName evidence="7">Serine/threonine protein kinase</fullName>
    </submittedName>
</protein>
<name>A0A392S4X8_9FABA</name>
<keyword evidence="4 7" id="KW-0418">Kinase</keyword>
<feature type="non-terminal residue" evidence="7">
    <location>
        <position position="55"/>
    </location>
</feature>